<comment type="caution">
    <text evidence="2">The sequence shown here is derived from an EMBL/GenBank/DDBJ whole genome shotgun (WGS) entry which is preliminary data.</text>
</comment>
<dbReference type="EMBL" id="RQTK01000321">
    <property type="protein sequence ID" value="RUS81767.1"/>
    <property type="molecule type" value="Genomic_DNA"/>
</dbReference>
<keyword evidence="3" id="KW-1185">Reference proteome</keyword>
<accession>A0A433TJJ6</accession>
<dbReference type="AlphaFoldDB" id="A0A433TJJ6"/>
<reference evidence="2 3" key="1">
    <citation type="submission" date="2019-01" db="EMBL/GenBank/DDBJ databases">
        <title>A draft genome assembly of the solar-powered sea slug Elysia chlorotica.</title>
        <authorList>
            <person name="Cai H."/>
            <person name="Li Q."/>
            <person name="Fang X."/>
            <person name="Li J."/>
            <person name="Curtis N.E."/>
            <person name="Altenburger A."/>
            <person name="Shibata T."/>
            <person name="Feng M."/>
            <person name="Maeda T."/>
            <person name="Schwartz J.A."/>
            <person name="Shigenobu S."/>
            <person name="Lundholm N."/>
            <person name="Nishiyama T."/>
            <person name="Yang H."/>
            <person name="Hasebe M."/>
            <person name="Li S."/>
            <person name="Pierce S.K."/>
            <person name="Wang J."/>
        </authorList>
    </citation>
    <scope>NUCLEOTIDE SEQUENCE [LARGE SCALE GENOMIC DNA]</scope>
    <source>
        <strain evidence="2">EC2010</strain>
        <tissue evidence="2">Whole organism of an adult</tissue>
    </source>
</reference>
<sequence>MTGPPREISPPERQSPVGRMAQTAAVPELLASPPPGASPAAYQLSLAHVLPWLEGTPSSKASKPFLLPPVPAVVSAASPAVSAPNYSQHHHQQQQQQQQQHHHQSSAAPTGWSWDSGGGGGYQYGSPNYLAVSAGTNGAGARASHYSVRKSSASGCPNVTLTARQADHVKANKQRHGADVNYSASGRAVSPLAIQQLQQLTGPHHLNAFPPQSFSLTSASKTQSPSATSVAININGNISGPNSGGNSLSDVGNCNSSCASITAPAASVTSRTYSVQLPGLTPARSLRPRGSFSSCSGAGSNFGVGGAAGSVSASISGLAGAGPNSSASLYVPSSSSSTHAAPQSSREGSSRRLASGSRRHIALVVRG</sequence>
<evidence type="ECO:0000256" key="1">
    <source>
        <dbReference type="SAM" id="MobiDB-lite"/>
    </source>
</evidence>
<evidence type="ECO:0000313" key="3">
    <source>
        <dbReference type="Proteomes" id="UP000271974"/>
    </source>
</evidence>
<proteinExistence type="predicted"/>
<name>A0A433TJJ6_ELYCH</name>
<organism evidence="2 3">
    <name type="scientific">Elysia chlorotica</name>
    <name type="common">Eastern emerald elysia</name>
    <name type="synonym">Sea slug</name>
    <dbReference type="NCBI Taxonomy" id="188477"/>
    <lineage>
        <taxon>Eukaryota</taxon>
        <taxon>Metazoa</taxon>
        <taxon>Spiralia</taxon>
        <taxon>Lophotrochozoa</taxon>
        <taxon>Mollusca</taxon>
        <taxon>Gastropoda</taxon>
        <taxon>Heterobranchia</taxon>
        <taxon>Euthyneura</taxon>
        <taxon>Panpulmonata</taxon>
        <taxon>Sacoglossa</taxon>
        <taxon>Placobranchoidea</taxon>
        <taxon>Plakobranchidae</taxon>
        <taxon>Elysia</taxon>
    </lineage>
</organism>
<feature type="compositionally biased region" description="Low complexity" evidence="1">
    <location>
        <begin position="323"/>
        <end position="356"/>
    </location>
</feature>
<feature type="region of interest" description="Disordered" evidence="1">
    <location>
        <begin position="1"/>
        <end position="40"/>
    </location>
</feature>
<dbReference type="Proteomes" id="UP000271974">
    <property type="component" value="Unassembled WGS sequence"/>
</dbReference>
<feature type="region of interest" description="Disordered" evidence="1">
    <location>
        <begin position="81"/>
        <end position="114"/>
    </location>
</feature>
<gene>
    <name evidence="2" type="ORF">EGW08_010459</name>
</gene>
<evidence type="ECO:0000313" key="2">
    <source>
        <dbReference type="EMBL" id="RUS81767.1"/>
    </source>
</evidence>
<feature type="region of interest" description="Disordered" evidence="1">
    <location>
        <begin position="323"/>
        <end position="359"/>
    </location>
</feature>
<protein>
    <submittedName>
        <fullName evidence="2">Uncharacterized protein</fullName>
    </submittedName>
</protein>